<dbReference type="Pfam" id="PF01557">
    <property type="entry name" value="FAA_hydrolase"/>
    <property type="match status" value="1"/>
</dbReference>
<sequence length="296" mass="33114">MKLVTFFTEGQETLGVKLEQGILSLADIARISNSVDLASTRIDEFIRDDLTKRVQGLIEQYQSELSSHLISDENVQYAPCVPRPGKIICIGLNYRQHAIETNAPIPTIPIVFSKFSDTVAAHHEQIPLPRKSTQVDYEAELGVVIGRRTVDVSKENALDHVFGYCNVNDLSARDLQMRTHQWLLGKTCEKFAPAGPYLVTADEVRNPNDLEIKAFVNGEKRQDSNTSDMIFHVDEIVSYLSQYMVLEPGDLILTGTPQGVILGYPEDQRVWLKAGDSVTIEIEKLGSLTNTFYDSI</sequence>
<evidence type="ECO:0000256" key="2">
    <source>
        <dbReference type="ARBA" id="ARBA00022723"/>
    </source>
</evidence>
<dbReference type="InterPro" id="IPR011234">
    <property type="entry name" value="Fumarylacetoacetase-like_C"/>
</dbReference>
<dbReference type="Gene3D" id="3.90.850.10">
    <property type="entry name" value="Fumarylacetoacetase-like, C-terminal domain"/>
    <property type="match status" value="1"/>
</dbReference>
<name>A0ABY6Z2P8_9BACL</name>
<dbReference type="EMBL" id="CP104064">
    <property type="protein sequence ID" value="WAH37112.1"/>
    <property type="molecule type" value="Genomic_DNA"/>
</dbReference>
<evidence type="ECO:0000256" key="1">
    <source>
        <dbReference type="ARBA" id="ARBA00010211"/>
    </source>
</evidence>
<dbReference type="PANTHER" id="PTHR42796:SF4">
    <property type="entry name" value="FUMARYLACETOACETATE HYDROLASE DOMAIN-CONTAINING PROTEIN 2A"/>
    <property type="match status" value="1"/>
</dbReference>
<protein>
    <submittedName>
        <fullName evidence="4">Fumarylacetoacetate hydrolase family protein</fullName>
    </submittedName>
</protein>
<keyword evidence="4" id="KW-0378">Hydrolase</keyword>
<dbReference type="SUPFAM" id="SSF56529">
    <property type="entry name" value="FAH"/>
    <property type="match status" value="1"/>
</dbReference>
<dbReference type="Proteomes" id="UP001164803">
    <property type="component" value="Chromosome"/>
</dbReference>
<keyword evidence="5" id="KW-1185">Reference proteome</keyword>
<organism evidence="4 5">
    <name type="scientific">Alicyclobacillus dauci</name>
    <dbReference type="NCBI Taxonomy" id="1475485"/>
    <lineage>
        <taxon>Bacteria</taxon>
        <taxon>Bacillati</taxon>
        <taxon>Bacillota</taxon>
        <taxon>Bacilli</taxon>
        <taxon>Bacillales</taxon>
        <taxon>Alicyclobacillaceae</taxon>
        <taxon>Alicyclobacillus</taxon>
    </lineage>
</organism>
<keyword evidence="2" id="KW-0479">Metal-binding</keyword>
<dbReference type="PANTHER" id="PTHR42796">
    <property type="entry name" value="FUMARYLACETOACETATE HYDROLASE DOMAIN-CONTAINING PROTEIN 2A-RELATED"/>
    <property type="match status" value="1"/>
</dbReference>
<evidence type="ECO:0000313" key="4">
    <source>
        <dbReference type="EMBL" id="WAH37112.1"/>
    </source>
</evidence>
<dbReference type="GO" id="GO:0016787">
    <property type="term" value="F:hydrolase activity"/>
    <property type="evidence" value="ECO:0007669"/>
    <property type="project" value="UniProtKB-KW"/>
</dbReference>
<feature type="domain" description="Fumarylacetoacetase-like C-terminal" evidence="3">
    <location>
        <begin position="86"/>
        <end position="292"/>
    </location>
</feature>
<reference evidence="4" key="1">
    <citation type="submission" date="2022-08" db="EMBL/GenBank/DDBJ databases">
        <title>Alicyclobacillus dauci DSM2870, complete genome.</title>
        <authorList>
            <person name="Wang Q."/>
            <person name="Cai R."/>
            <person name="Wang Z."/>
        </authorList>
    </citation>
    <scope>NUCLEOTIDE SEQUENCE</scope>
    <source>
        <strain evidence="4">DSM 28700</strain>
    </source>
</reference>
<dbReference type="RefSeq" id="WP_268044553.1">
    <property type="nucleotide sequence ID" value="NZ_CP104064.1"/>
</dbReference>
<comment type="similarity">
    <text evidence="1">Belongs to the FAH family.</text>
</comment>
<evidence type="ECO:0000259" key="3">
    <source>
        <dbReference type="Pfam" id="PF01557"/>
    </source>
</evidence>
<accession>A0ABY6Z2P8</accession>
<proteinExistence type="inferred from homology"/>
<dbReference type="InterPro" id="IPR051121">
    <property type="entry name" value="FAH"/>
</dbReference>
<evidence type="ECO:0000313" key="5">
    <source>
        <dbReference type="Proteomes" id="UP001164803"/>
    </source>
</evidence>
<dbReference type="InterPro" id="IPR036663">
    <property type="entry name" value="Fumarylacetoacetase_C_sf"/>
</dbReference>
<gene>
    <name evidence="4" type="ORF">NZD86_00590</name>
</gene>